<protein>
    <submittedName>
        <fullName evidence="2">Uncharacterized protein</fullName>
    </submittedName>
</protein>
<reference evidence="2" key="1">
    <citation type="submission" date="2022-11" db="EMBL/GenBank/DDBJ databases">
        <title>Chromosome-level genome of Pogonophryne albipinna.</title>
        <authorList>
            <person name="Jo E."/>
        </authorList>
    </citation>
    <scope>NUCLEOTIDE SEQUENCE</scope>
    <source>
        <strain evidence="2">SGF0006</strain>
        <tissue evidence="2">Muscle</tissue>
    </source>
</reference>
<evidence type="ECO:0000313" key="2">
    <source>
        <dbReference type="EMBL" id="KAJ4938579.1"/>
    </source>
</evidence>
<sequence length="250" mass="27627">MHGLPCSSLGHCFGNPSDANNDPAPAQEPNNSRRSRNNNELPAADPVLCQPEALPCSLQEQQHRQPHRTVTCISNHSSRTITVNGTNSNSISICHLQGADEELYFESPPACRSLSQSSEDDELEGEFSPELELKYPQIPRPSIIIKQAEESEFQETVSDRSDGRETEDGGLSDPLAQDTVENKSWLLLVEWVWSAMWSQPMRANGPAPLCAELRCILQEDEGVRWRSRTPAALLAFEAAAGGRPLLNNDR</sequence>
<name>A0AAD6FM62_9TELE</name>
<proteinExistence type="predicted"/>
<feature type="region of interest" description="Disordered" evidence="1">
    <location>
        <begin position="149"/>
        <end position="176"/>
    </location>
</feature>
<dbReference type="Proteomes" id="UP001219934">
    <property type="component" value="Unassembled WGS sequence"/>
</dbReference>
<feature type="region of interest" description="Disordered" evidence="1">
    <location>
        <begin position="16"/>
        <end position="43"/>
    </location>
</feature>
<feature type="compositionally biased region" description="Acidic residues" evidence="1">
    <location>
        <begin position="118"/>
        <end position="129"/>
    </location>
</feature>
<feature type="compositionally biased region" description="Basic and acidic residues" evidence="1">
    <location>
        <begin position="157"/>
        <end position="167"/>
    </location>
</feature>
<keyword evidence="3" id="KW-1185">Reference proteome</keyword>
<dbReference type="EMBL" id="JAPTMU010000009">
    <property type="protein sequence ID" value="KAJ4938579.1"/>
    <property type="molecule type" value="Genomic_DNA"/>
</dbReference>
<evidence type="ECO:0000313" key="3">
    <source>
        <dbReference type="Proteomes" id="UP001219934"/>
    </source>
</evidence>
<comment type="caution">
    <text evidence="2">The sequence shown here is derived from an EMBL/GenBank/DDBJ whole genome shotgun (WGS) entry which is preliminary data.</text>
</comment>
<dbReference type="AlphaFoldDB" id="A0AAD6FM62"/>
<feature type="region of interest" description="Disordered" evidence="1">
    <location>
        <begin position="110"/>
        <end position="132"/>
    </location>
</feature>
<evidence type="ECO:0000256" key="1">
    <source>
        <dbReference type="SAM" id="MobiDB-lite"/>
    </source>
</evidence>
<organism evidence="2 3">
    <name type="scientific">Pogonophryne albipinna</name>
    <dbReference type="NCBI Taxonomy" id="1090488"/>
    <lineage>
        <taxon>Eukaryota</taxon>
        <taxon>Metazoa</taxon>
        <taxon>Chordata</taxon>
        <taxon>Craniata</taxon>
        <taxon>Vertebrata</taxon>
        <taxon>Euteleostomi</taxon>
        <taxon>Actinopterygii</taxon>
        <taxon>Neopterygii</taxon>
        <taxon>Teleostei</taxon>
        <taxon>Neoteleostei</taxon>
        <taxon>Acanthomorphata</taxon>
        <taxon>Eupercaria</taxon>
        <taxon>Perciformes</taxon>
        <taxon>Notothenioidei</taxon>
        <taxon>Pogonophryne</taxon>
    </lineage>
</organism>
<accession>A0AAD6FM62</accession>
<gene>
    <name evidence="2" type="ORF">JOQ06_003192</name>
</gene>